<accession>A0ACB6ZB41</accession>
<organism evidence="1 2">
    <name type="scientific">Thelephora ganbajun</name>
    <name type="common">Ganba fungus</name>
    <dbReference type="NCBI Taxonomy" id="370292"/>
    <lineage>
        <taxon>Eukaryota</taxon>
        <taxon>Fungi</taxon>
        <taxon>Dikarya</taxon>
        <taxon>Basidiomycota</taxon>
        <taxon>Agaricomycotina</taxon>
        <taxon>Agaricomycetes</taxon>
        <taxon>Thelephorales</taxon>
        <taxon>Thelephoraceae</taxon>
        <taxon>Thelephora</taxon>
    </lineage>
</organism>
<comment type="caution">
    <text evidence="1">The sequence shown here is derived from an EMBL/GenBank/DDBJ whole genome shotgun (WGS) entry which is preliminary data.</text>
</comment>
<evidence type="ECO:0000313" key="1">
    <source>
        <dbReference type="EMBL" id="KAF9646744.1"/>
    </source>
</evidence>
<keyword evidence="2" id="KW-1185">Reference proteome</keyword>
<evidence type="ECO:0000313" key="2">
    <source>
        <dbReference type="Proteomes" id="UP000886501"/>
    </source>
</evidence>
<reference evidence="1" key="1">
    <citation type="submission" date="2019-10" db="EMBL/GenBank/DDBJ databases">
        <authorList>
            <consortium name="DOE Joint Genome Institute"/>
            <person name="Kuo A."/>
            <person name="Miyauchi S."/>
            <person name="Kiss E."/>
            <person name="Drula E."/>
            <person name="Kohler A."/>
            <person name="Sanchez-Garcia M."/>
            <person name="Andreopoulos B."/>
            <person name="Barry K.W."/>
            <person name="Bonito G."/>
            <person name="Buee M."/>
            <person name="Carver A."/>
            <person name="Chen C."/>
            <person name="Cichocki N."/>
            <person name="Clum A."/>
            <person name="Culley D."/>
            <person name="Crous P.W."/>
            <person name="Fauchery L."/>
            <person name="Girlanda M."/>
            <person name="Hayes R."/>
            <person name="Keri Z."/>
            <person name="Labutti K."/>
            <person name="Lipzen A."/>
            <person name="Lombard V."/>
            <person name="Magnuson J."/>
            <person name="Maillard F."/>
            <person name="Morin E."/>
            <person name="Murat C."/>
            <person name="Nolan M."/>
            <person name="Ohm R."/>
            <person name="Pangilinan J."/>
            <person name="Pereira M."/>
            <person name="Perotto S."/>
            <person name="Peter M."/>
            <person name="Riley R."/>
            <person name="Sitrit Y."/>
            <person name="Stielow B."/>
            <person name="Szollosi G."/>
            <person name="Zifcakova L."/>
            <person name="Stursova M."/>
            <person name="Spatafora J.W."/>
            <person name="Tedersoo L."/>
            <person name="Vaario L.-M."/>
            <person name="Yamada A."/>
            <person name="Yan M."/>
            <person name="Wang P."/>
            <person name="Xu J."/>
            <person name="Bruns T."/>
            <person name="Baldrian P."/>
            <person name="Vilgalys R."/>
            <person name="Henrissat B."/>
            <person name="Grigoriev I.V."/>
            <person name="Hibbett D."/>
            <person name="Nagy L.G."/>
            <person name="Martin F.M."/>
        </authorList>
    </citation>
    <scope>NUCLEOTIDE SEQUENCE</scope>
    <source>
        <strain evidence="1">P2</strain>
    </source>
</reference>
<protein>
    <submittedName>
        <fullName evidence="1">Uncharacterized protein</fullName>
    </submittedName>
</protein>
<name>A0ACB6ZB41_THEGA</name>
<sequence>MCGVWRCGSTSLVSSRTKMNPLFGNKRKKPHKPSPERNSLGTSTDVAAWPLRSREELGISLRVDDERSNKRRRITFQDNSGEDKELPAPEISTSGVSVGGAEHRNDPTRGDTTDTREGEGGGKLADASKGAC</sequence>
<dbReference type="Proteomes" id="UP000886501">
    <property type="component" value="Unassembled WGS sequence"/>
</dbReference>
<reference evidence="1" key="2">
    <citation type="journal article" date="2020" name="Nat. Commun.">
        <title>Large-scale genome sequencing of mycorrhizal fungi provides insights into the early evolution of symbiotic traits.</title>
        <authorList>
            <person name="Miyauchi S."/>
            <person name="Kiss E."/>
            <person name="Kuo A."/>
            <person name="Drula E."/>
            <person name="Kohler A."/>
            <person name="Sanchez-Garcia M."/>
            <person name="Morin E."/>
            <person name="Andreopoulos B."/>
            <person name="Barry K.W."/>
            <person name="Bonito G."/>
            <person name="Buee M."/>
            <person name="Carver A."/>
            <person name="Chen C."/>
            <person name="Cichocki N."/>
            <person name="Clum A."/>
            <person name="Culley D."/>
            <person name="Crous P.W."/>
            <person name="Fauchery L."/>
            <person name="Girlanda M."/>
            <person name="Hayes R.D."/>
            <person name="Keri Z."/>
            <person name="LaButti K."/>
            <person name="Lipzen A."/>
            <person name="Lombard V."/>
            <person name="Magnuson J."/>
            <person name="Maillard F."/>
            <person name="Murat C."/>
            <person name="Nolan M."/>
            <person name="Ohm R.A."/>
            <person name="Pangilinan J."/>
            <person name="Pereira M.F."/>
            <person name="Perotto S."/>
            <person name="Peter M."/>
            <person name="Pfister S."/>
            <person name="Riley R."/>
            <person name="Sitrit Y."/>
            <person name="Stielow J.B."/>
            <person name="Szollosi G."/>
            <person name="Zifcakova L."/>
            <person name="Stursova M."/>
            <person name="Spatafora J.W."/>
            <person name="Tedersoo L."/>
            <person name="Vaario L.M."/>
            <person name="Yamada A."/>
            <person name="Yan M."/>
            <person name="Wang P."/>
            <person name="Xu J."/>
            <person name="Bruns T."/>
            <person name="Baldrian P."/>
            <person name="Vilgalys R."/>
            <person name="Dunand C."/>
            <person name="Henrissat B."/>
            <person name="Grigoriev I.V."/>
            <person name="Hibbett D."/>
            <person name="Nagy L.G."/>
            <person name="Martin F.M."/>
        </authorList>
    </citation>
    <scope>NUCLEOTIDE SEQUENCE</scope>
    <source>
        <strain evidence="1">P2</strain>
    </source>
</reference>
<dbReference type="EMBL" id="MU118050">
    <property type="protein sequence ID" value="KAF9646744.1"/>
    <property type="molecule type" value="Genomic_DNA"/>
</dbReference>
<proteinExistence type="predicted"/>
<gene>
    <name evidence="1" type="ORF">BDM02DRAFT_2977079</name>
</gene>